<sequence length="52" mass="5757">HLCTIVVLAARRTAHASRRADTVADALSFKHNLFTATILVPYQTYQASSRNV</sequence>
<dbReference type="EnsemblFungi" id="PTTG_29376-t43_1">
    <property type="protein sequence ID" value="PTTG_29376-t43_1-p1"/>
    <property type="gene ID" value="PTTG_29376"/>
</dbReference>
<evidence type="ECO:0000313" key="2">
    <source>
        <dbReference type="EnsemblFungi" id="PTTG_29376-t43_1-p1"/>
    </source>
</evidence>
<organism evidence="1">
    <name type="scientific">Puccinia triticina (isolate 1-1 / race 1 (BBBD))</name>
    <name type="common">Brown leaf rust fungus</name>
    <dbReference type="NCBI Taxonomy" id="630390"/>
    <lineage>
        <taxon>Eukaryota</taxon>
        <taxon>Fungi</taxon>
        <taxon>Dikarya</taxon>
        <taxon>Basidiomycota</taxon>
        <taxon>Pucciniomycotina</taxon>
        <taxon>Pucciniomycetes</taxon>
        <taxon>Pucciniales</taxon>
        <taxon>Pucciniaceae</taxon>
        <taxon>Puccinia</taxon>
    </lineage>
</organism>
<evidence type="ECO:0000313" key="3">
    <source>
        <dbReference type="Proteomes" id="UP000005240"/>
    </source>
</evidence>
<name>A0A180G584_PUCT1</name>
<feature type="non-terminal residue" evidence="1">
    <location>
        <position position="1"/>
    </location>
</feature>
<dbReference type="VEuPathDB" id="FungiDB:PTTG_29376"/>
<dbReference type="AlphaFoldDB" id="A0A180G584"/>
<dbReference type="EMBL" id="ADAS02000347">
    <property type="protein sequence ID" value="OAV87582.1"/>
    <property type="molecule type" value="Genomic_DNA"/>
</dbReference>
<reference evidence="1" key="1">
    <citation type="submission" date="2009-11" db="EMBL/GenBank/DDBJ databases">
        <authorList>
            <consortium name="The Broad Institute Genome Sequencing Platform"/>
            <person name="Ward D."/>
            <person name="Feldgarden M."/>
            <person name="Earl A."/>
            <person name="Young S.K."/>
            <person name="Zeng Q."/>
            <person name="Koehrsen M."/>
            <person name="Alvarado L."/>
            <person name="Berlin A."/>
            <person name="Bochicchio J."/>
            <person name="Borenstein D."/>
            <person name="Chapman S.B."/>
            <person name="Chen Z."/>
            <person name="Engels R."/>
            <person name="Freedman E."/>
            <person name="Gellesch M."/>
            <person name="Goldberg J."/>
            <person name="Griggs A."/>
            <person name="Gujja S."/>
            <person name="Heilman E."/>
            <person name="Heiman D."/>
            <person name="Hepburn T."/>
            <person name="Howarth C."/>
            <person name="Jen D."/>
            <person name="Larson L."/>
            <person name="Lewis B."/>
            <person name="Mehta T."/>
            <person name="Park D."/>
            <person name="Pearson M."/>
            <person name="Roberts A."/>
            <person name="Saif S."/>
            <person name="Shea T."/>
            <person name="Shenoy N."/>
            <person name="Sisk P."/>
            <person name="Stolte C."/>
            <person name="Sykes S."/>
            <person name="Thomson T."/>
            <person name="Walk T."/>
            <person name="White J."/>
            <person name="Yandava C."/>
            <person name="Izard J."/>
            <person name="Baranova O.V."/>
            <person name="Blanton J.M."/>
            <person name="Tanner A.C."/>
            <person name="Dewhirst F.E."/>
            <person name="Haas B."/>
            <person name="Nusbaum C."/>
            <person name="Birren B."/>
        </authorList>
    </citation>
    <scope>NUCLEOTIDE SEQUENCE [LARGE SCALE GENOMIC DNA]</scope>
    <source>
        <strain evidence="1">1-1 BBBD Race 1</strain>
    </source>
</reference>
<gene>
    <name evidence="1" type="ORF">PTTG_29376</name>
</gene>
<evidence type="ECO:0000313" key="1">
    <source>
        <dbReference type="EMBL" id="OAV87582.1"/>
    </source>
</evidence>
<keyword evidence="3" id="KW-1185">Reference proteome</keyword>
<reference evidence="2 3" key="3">
    <citation type="journal article" date="2017" name="G3 (Bethesda)">
        <title>Comparative analysis highlights variable genome content of wheat rusts and divergence of the mating loci.</title>
        <authorList>
            <person name="Cuomo C.A."/>
            <person name="Bakkeren G."/>
            <person name="Khalil H.B."/>
            <person name="Panwar V."/>
            <person name="Joly D."/>
            <person name="Linning R."/>
            <person name="Sakthikumar S."/>
            <person name="Song X."/>
            <person name="Adiconis X."/>
            <person name="Fan L."/>
            <person name="Goldberg J.M."/>
            <person name="Levin J.Z."/>
            <person name="Young S."/>
            <person name="Zeng Q."/>
            <person name="Anikster Y."/>
            <person name="Bruce M."/>
            <person name="Wang M."/>
            <person name="Yin C."/>
            <person name="McCallum B."/>
            <person name="Szabo L.J."/>
            <person name="Hulbert S."/>
            <person name="Chen X."/>
            <person name="Fellers J.P."/>
        </authorList>
    </citation>
    <scope>NUCLEOTIDE SEQUENCE</scope>
    <source>
        <strain evidence="3">Isolate 1-1 / race 1 (BBBD)</strain>
        <strain evidence="2">isolate 1-1 / race 1 (BBBD)</strain>
    </source>
</reference>
<protein>
    <submittedName>
        <fullName evidence="1 2">Uncharacterized protein</fullName>
    </submittedName>
</protein>
<reference evidence="2" key="4">
    <citation type="submission" date="2025-05" db="UniProtKB">
        <authorList>
            <consortium name="EnsemblFungi"/>
        </authorList>
    </citation>
    <scope>IDENTIFICATION</scope>
    <source>
        <strain evidence="2">isolate 1-1 / race 1 (BBBD)</strain>
    </source>
</reference>
<reference evidence="1" key="2">
    <citation type="submission" date="2016-05" db="EMBL/GenBank/DDBJ databases">
        <title>Comparative analysis highlights variable genome content of wheat rusts and divergence of the mating loci.</title>
        <authorList>
            <person name="Cuomo C.A."/>
            <person name="Bakkeren G."/>
            <person name="Szabo L."/>
            <person name="Khalil H."/>
            <person name="Joly D."/>
            <person name="Goldberg J."/>
            <person name="Young S."/>
            <person name="Zeng Q."/>
            <person name="Fellers J."/>
        </authorList>
    </citation>
    <scope>NUCLEOTIDE SEQUENCE [LARGE SCALE GENOMIC DNA]</scope>
    <source>
        <strain evidence="1">1-1 BBBD Race 1</strain>
    </source>
</reference>
<proteinExistence type="predicted"/>
<dbReference type="Proteomes" id="UP000005240">
    <property type="component" value="Unassembled WGS sequence"/>
</dbReference>
<accession>A0A180G584</accession>